<gene>
    <name evidence="2" type="ORF">AB2U05_24810</name>
</gene>
<reference evidence="2" key="1">
    <citation type="submission" date="2024-07" db="EMBL/GenBank/DDBJ databases">
        <authorList>
            <person name="Yu S.T."/>
        </authorList>
    </citation>
    <scope>NUCLEOTIDE SEQUENCE</scope>
    <source>
        <strain evidence="2">Y1</strain>
    </source>
</reference>
<dbReference type="EMBL" id="CP163445">
    <property type="protein sequence ID" value="XDQ81463.1"/>
    <property type="molecule type" value="Genomic_DNA"/>
</dbReference>
<name>A0AB39TQE6_9ACTN</name>
<accession>A0AB39TQE6</accession>
<evidence type="ECO:0000313" key="2">
    <source>
        <dbReference type="EMBL" id="XDQ81463.1"/>
    </source>
</evidence>
<dbReference type="AlphaFoldDB" id="A0AB39TQE6"/>
<feature type="region of interest" description="Disordered" evidence="1">
    <location>
        <begin position="262"/>
        <end position="334"/>
    </location>
</feature>
<evidence type="ECO:0000256" key="1">
    <source>
        <dbReference type="SAM" id="MobiDB-lite"/>
    </source>
</evidence>
<organism evidence="2">
    <name type="scientific">Streptomyces sp. Y1</name>
    <dbReference type="NCBI Taxonomy" id="3238634"/>
    <lineage>
        <taxon>Bacteria</taxon>
        <taxon>Bacillati</taxon>
        <taxon>Actinomycetota</taxon>
        <taxon>Actinomycetes</taxon>
        <taxon>Kitasatosporales</taxon>
        <taxon>Streptomycetaceae</taxon>
        <taxon>Streptomyces</taxon>
    </lineage>
</organism>
<dbReference type="RefSeq" id="WP_052706611.1">
    <property type="nucleotide sequence ID" value="NZ_CP163445.1"/>
</dbReference>
<sequence>MIPSGLPNGTRNNGLAGWAGTTHVRFVSAAGLAVLDMPAVGALLAIPALIASEQASAGRAPSLPDTLRAKVFELAALIEAGLSRGRYEVDTVEVPAEHELTFQFLYQQAAMRSRLPVRTLCVCRDCKHAKVVNLDLKRLQTRNRRIKMLVSVLGATAGRDPNPFQLFSTVFRQAKLEPDFICSRCESTEAHERPVTFCPGCGDQRDEAVLTTCGKCRHDFRTLVRGVRVWADAPPVPPMPFVPPAPPPPPVAPPPPPMPPVPPAAPAAPATPPPPATPPAQPPVTGFGPPPADYPAPTAPAAAPVPQPVPPLSPPWASPTPDNPYAPPADAHPADAGRRRFCTVCGRPSEVLWSVRVPRDGAWQRLTVCASSPDCSPPSATGAVRV</sequence>
<feature type="compositionally biased region" description="Pro residues" evidence="1">
    <location>
        <begin position="262"/>
        <end position="327"/>
    </location>
</feature>
<proteinExistence type="predicted"/>
<protein>
    <submittedName>
        <fullName evidence="2">Uncharacterized protein</fullName>
    </submittedName>
</protein>